<proteinExistence type="predicted"/>
<sequence length="1074" mass="118282">MKGVTYEGVVKEAAGIILNTNRPGHYGSMHVNVTVSKKPGIECSTLVETYGWAHLSVGDETRDFWWNPAPRKDAYGLGQLIHIATIDFGSIPAANAKASPTSFLELGANRASPSSFFQLSARSTSSGGSTVAELRKKTDAMVKKLNAQMAQLDVDMAKTVKDEKADVAKLEKSREASDKKMEQSEHEFEKEEQKLVEDPGPSAGTSSFMESSKGPAFLEPLRKVANEARTFSMSMRQEAKQLEDLANKKSRTLKKHPVGESAFAPLSLLEVGRGPDVPDYAVAMKAENDDDAKVQQSLAKAEKALATLKEDVQTQSTDLAKEERADAVASSFVEGDGKKKVEKSGQKLNQINSVGGTALLQRKGKKYFDDDDDDMSDDLSGSSLSMVDEDPDFKDDSGAETSGDDTEAADGVSAGSGEGDSSSFDSSFLEAKEKSPISLDSDELSSREREAARLDDAFNSQLAKLKASNLEMQAEAKAELDKALDDQAKFEAENPNLNTDISSLMQYGTNDQSAYNFEKHADEIRDLKSKWEREAKQLEVTRDTSEADAEWQSRLDALKEQKQEKEAKLDKIEEKMAASVAALKEDSHSISDIVKQREKHTGKEESFLEVSGKHGRSTAEESLHRLSNEIDDDLAKTRADELTIRDEEKQFKNDVPISTFLQRDNSTTTTTSSSPSPQPSFLQSLKSLASAVGGSFLQLDDKSIEANSEKAQQSINAAQEAISKLNTDLANQQRVLESEEREFQKSSQTHHPFSFEISDSAAAPVDLDEGASFLQRGEVKETLTPEVLQEWYSKFEDSLNKVRIDAGLSELPKSSFLQRGLNFMSMATNEKLKKDERDVEHMQHEFDDTLGKLKHDSADIMSFSREETDAAKDLQAKLDASVGTESLLQTGAGALHYDPEKETEALKDIERKWAADNEKIHNEYLQSTRQDGGGALSGWLEAQKVKEKETEDQLRKMKDKLHADLETLKRDTIVNNANAGISFLEMGATKDDHVMQLLSDLKTTLEKENAKTKAEEESIKEEEESLVAGHPSSFLELGRARRHKVVLPPAAERALSKAEAELSQLQAELSRGAV</sequence>
<feature type="coiled-coil region" evidence="1">
    <location>
        <begin position="708"/>
        <end position="749"/>
    </location>
</feature>
<dbReference type="GeneID" id="9054512"/>
<dbReference type="OMA" id="KMEQSEH"/>
<dbReference type="Proteomes" id="UP000007800">
    <property type="component" value="Unassembled WGS sequence"/>
</dbReference>
<feature type="compositionally biased region" description="Basic and acidic residues" evidence="2">
    <location>
        <begin position="168"/>
        <end position="197"/>
    </location>
</feature>
<feature type="compositionally biased region" description="Basic and acidic residues" evidence="2">
    <location>
        <begin position="595"/>
        <end position="606"/>
    </location>
</feature>
<dbReference type="RefSeq" id="XP_002764570.1">
    <property type="nucleotide sequence ID" value="XM_002764524.1"/>
</dbReference>
<protein>
    <submittedName>
        <fullName evidence="3">Nuclear mitotic apparatus protein, putative</fullName>
    </submittedName>
</protein>
<feature type="coiled-coil region" evidence="1">
    <location>
        <begin position="940"/>
        <end position="971"/>
    </location>
</feature>
<evidence type="ECO:0000313" key="4">
    <source>
        <dbReference type="Proteomes" id="UP000007800"/>
    </source>
</evidence>
<feature type="region of interest" description="Disordered" evidence="2">
    <location>
        <begin position="168"/>
        <end position="213"/>
    </location>
</feature>
<organism evidence="4">
    <name type="scientific">Perkinsus marinus (strain ATCC 50983 / TXsc)</name>
    <dbReference type="NCBI Taxonomy" id="423536"/>
    <lineage>
        <taxon>Eukaryota</taxon>
        <taxon>Sar</taxon>
        <taxon>Alveolata</taxon>
        <taxon>Perkinsozoa</taxon>
        <taxon>Perkinsea</taxon>
        <taxon>Perkinsida</taxon>
        <taxon>Perkinsidae</taxon>
        <taxon>Perkinsus</taxon>
    </lineage>
</organism>
<dbReference type="AlphaFoldDB" id="C5M157"/>
<feature type="coiled-coil region" evidence="1">
    <location>
        <begin position="521"/>
        <end position="582"/>
    </location>
</feature>
<keyword evidence="4" id="KW-1185">Reference proteome</keyword>
<evidence type="ECO:0000256" key="2">
    <source>
        <dbReference type="SAM" id="MobiDB-lite"/>
    </source>
</evidence>
<feature type="region of interest" description="Disordered" evidence="2">
    <location>
        <begin position="655"/>
        <end position="681"/>
    </location>
</feature>
<gene>
    <name evidence="3" type="ORF">Pmar_PMAR024730</name>
</gene>
<keyword evidence="1" id="KW-0175">Coiled coil</keyword>
<feature type="region of interest" description="Disordered" evidence="2">
    <location>
        <begin position="312"/>
        <end position="448"/>
    </location>
</feature>
<feature type="compositionally biased region" description="Low complexity" evidence="2">
    <location>
        <begin position="666"/>
        <end position="681"/>
    </location>
</feature>
<dbReference type="InParanoid" id="C5M157"/>
<feature type="compositionally biased region" description="Basic and acidic residues" evidence="2">
    <location>
        <begin position="1008"/>
        <end position="1017"/>
    </location>
</feature>
<feature type="region of interest" description="Disordered" evidence="2">
    <location>
        <begin position="595"/>
        <end position="623"/>
    </location>
</feature>
<evidence type="ECO:0000256" key="1">
    <source>
        <dbReference type="SAM" id="Coils"/>
    </source>
</evidence>
<reference evidence="3 4" key="1">
    <citation type="submission" date="2008-07" db="EMBL/GenBank/DDBJ databases">
        <authorList>
            <person name="El-Sayed N."/>
            <person name="Caler E."/>
            <person name="Inman J."/>
            <person name="Amedeo P."/>
            <person name="Hass B."/>
            <person name="Wortman J."/>
        </authorList>
    </citation>
    <scope>NUCLEOTIDE SEQUENCE [LARGE SCALE GENOMIC DNA]</scope>
    <source>
        <strain evidence="4">ATCC 50983 / TXsc</strain>
    </source>
</reference>
<feature type="compositionally biased region" description="Basic and acidic residues" evidence="2">
    <location>
        <begin position="335"/>
        <end position="345"/>
    </location>
</feature>
<feature type="region of interest" description="Disordered" evidence="2">
    <location>
        <begin position="1008"/>
        <end position="1030"/>
    </location>
</feature>
<name>C5M157_PERM5</name>
<evidence type="ECO:0000313" key="3">
    <source>
        <dbReference type="EMBL" id="EEQ97287.1"/>
    </source>
</evidence>
<accession>C5M157</accession>
<feature type="compositionally biased region" description="Polar residues" evidence="2">
    <location>
        <begin position="346"/>
        <end position="355"/>
    </location>
</feature>
<dbReference type="EMBL" id="GG687290">
    <property type="protein sequence ID" value="EEQ97287.1"/>
    <property type="molecule type" value="Genomic_DNA"/>
</dbReference>
<feature type="compositionally biased region" description="Low complexity" evidence="2">
    <location>
        <begin position="409"/>
        <end position="429"/>
    </location>
</feature>